<evidence type="ECO:0000313" key="4">
    <source>
        <dbReference type="Proteomes" id="UP000078124"/>
    </source>
</evidence>
<name>A0A8G2E9T0_RAOPL</name>
<gene>
    <name evidence="3" type="ORF">SAMEA2273876_02752</name>
    <name evidence="2" type="ORF">U5E74_09200</name>
</gene>
<accession>A0A8G2E9T0</accession>
<organism evidence="3 4">
    <name type="scientific">Raoultella planticola</name>
    <name type="common">Klebsiella planticola</name>
    <dbReference type="NCBI Taxonomy" id="575"/>
    <lineage>
        <taxon>Bacteria</taxon>
        <taxon>Pseudomonadati</taxon>
        <taxon>Pseudomonadota</taxon>
        <taxon>Gammaproteobacteria</taxon>
        <taxon>Enterobacterales</taxon>
        <taxon>Enterobacteriaceae</taxon>
        <taxon>Klebsiella/Raoultella group</taxon>
        <taxon>Raoultella</taxon>
    </lineage>
</organism>
<reference evidence="2 5" key="2">
    <citation type="submission" date="2023-12" db="EMBL/GenBank/DDBJ databases">
        <title>N/s.</title>
        <authorList>
            <person name="Dale J."/>
        </authorList>
    </citation>
    <scope>NUCLEOTIDE SEQUENCE [LARGE SCALE GENOMIC DNA]</scope>
    <source>
        <strain evidence="2 5">2023EL-01226</strain>
    </source>
</reference>
<dbReference type="CDD" id="cd00093">
    <property type="entry name" value="HTH_XRE"/>
    <property type="match status" value="1"/>
</dbReference>
<evidence type="ECO:0000313" key="3">
    <source>
        <dbReference type="EMBL" id="SBM15199.1"/>
    </source>
</evidence>
<dbReference type="GeneID" id="57430090"/>
<dbReference type="Gene3D" id="1.10.260.40">
    <property type="entry name" value="lambda repressor-like DNA-binding domains"/>
    <property type="match status" value="1"/>
</dbReference>
<proteinExistence type="predicted"/>
<evidence type="ECO:0000313" key="5">
    <source>
        <dbReference type="Proteomes" id="UP001293169"/>
    </source>
</evidence>
<reference evidence="3 4" key="1">
    <citation type="submission" date="2016-05" db="EMBL/GenBank/DDBJ databases">
        <authorList>
            <consortium name="Pathogen Informatics"/>
        </authorList>
    </citation>
    <scope>NUCLEOTIDE SEQUENCE [LARGE SCALE GENOMIC DNA]</scope>
    <source>
        <strain evidence="3 4">2880STDY5682802</strain>
    </source>
</reference>
<dbReference type="SUPFAM" id="SSF47413">
    <property type="entry name" value="lambda repressor-like DNA-binding domains"/>
    <property type="match status" value="1"/>
</dbReference>
<dbReference type="Proteomes" id="UP001293169">
    <property type="component" value="Unassembled WGS sequence"/>
</dbReference>
<comment type="caution">
    <text evidence="3">The sequence shown here is derived from an EMBL/GenBank/DDBJ whole genome shotgun (WGS) entry which is preliminary data.</text>
</comment>
<dbReference type="InterPro" id="IPR001387">
    <property type="entry name" value="Cro/C1-type_HTH"/>
</dbReference>
<dbReference type="Pfam" id="PF01381">
    <property type="entry name" value="HTH_3"/>
    <property type="match status" value="1"/>
</dbReference>
<dbReference type="AlphaFoldDB" id="A0A8G2E9T0"/>
<dbReference type="EMBL" id="FLAC01000010">
    <property type="protein sequence ID" value="SBM15199.1"/>
    <property type="molecule type" value="Genomic_DNA"/>
</dbReference>
<dbReference type="SMART" id="SM00530">
    <property type="entry name" value="HTH_XRE"/>
    <property type="match status" value="1"/>
</dbReference>
<dbReference type="RefSeq" id="WP_032688140.1">
    <property type="nucleotide sequence ID" value="NZ_ABZSJN020000040.1"/>
</dbReference>
<dbReference type="GO" id="GO:0003677">
    <property type="term" value="F:DNA binding"/>
    <property type="evidence" value="ECO:0007669"/>
    <property type="project" value="InterPro"/>
</dbReference>
<sequence>MRKGENEKIASRLKEARGMRGVSQKALAEMCGWAQSRIGNYESGIRRIDVNDAITLSKYLGMEPSELMFGKDDSTPHLPCSDEKKLLCIFRKLPKNEQRKMLRAFNRRLKEINEYVEK</sequence>
<protein>
    <submittedName>
        <fullName evidence="3">Helix-turn-helix domain-containing protein</fullName>
    </submittedName>
    <submittedName>
        <fullName evidence="2">Helix-turn-helix transcriptional regulator</fullName>
    </submittedName>
</protein>
<dbReference type="PROSITE" id="PS50943">
    <property type="entry name" value="HTH_CROC1"/>
    <property type="match status" value="1"/>
</dbReference>
<dbReference type="Proteomes" id="UP000078124">
    <property type="component" value="Unassembled WGS sequence"/>
</dbReference>
<keyword evidence="5" id="KW-1185">Reference proteome</keyword>
<dbReference type="EMBL" id="JAXUDK010000005">
    <property type="protein sequence ID" value="MDZ7465836.1"/>
    <property type="molecule type" value="Genomic_DNA"/>
</dbReference>
<evidence type="ECO:0000259" key="1">
    <source>
        <dbReference type="PROSITE" id="PS50943"/>
    </source>
</evidence>
<evidence type="ECO:0000313" key="2">
    <source>
        <dbReference type="EMBL" id="MDZ7465836.1"/>
    </source>
</evidence>
<feature type="domain" description="HTH cro/C1-type" evidence="1">
    <location>
        <begin position="13"/>
        <end position="67"/>
    </location>
</feature>
<dbReference type="InterPro" id="IPR010982">
    <property type="entry name" value="Lambda_DNA-bd_dom_sf"/>
</dbReference>